<evidence type="ECO:0000313" key="3">
    <source>
        <dbReference type="Proteomes" id="UP000554482"/>
    </source>
</evidence>
<feature type="non-terminal residue" evidence="2">
    <location>
        <position position="247"/>
    </location>
</feature>
<name>A0A7J6V1P5_THATH</name>
<dbReference type="AlphaFoldDB" id="A0A7J6V1P5"/>
<proteinExistence type="predicted"/>
<protein>
    <submittedName>
        <fullName evidence="2">Uncharacterized protein</fullName>
    </submittedName>
</protein>
<keyword evidence="3" id="KW-1185">Reference proteome</keyword>
<reference evidence="2 3" key="1">
    <citation type="submission" date="2020-06" db="EMBL/GenBank/DDBJ databases">
        <title>Transcriptomic and genomic resources for Thalictrum thalictroides and T. hernandezii: Facilitating candidate gene discovery in an emerging model plant lineage.</title>
        <authorList>
            <person name="Arias T."/>
            <person name="Riano-Pachon D.M."/>
            <person name="Di Stilio V.S."/>
        </authorList>
    </citation>
    <scope>NUCLEOTIDE SEQUENCE [LARGE SCALE GENOMIC DNA]</scope>
    <source>
        <strain evidence="3">cv. WT478/WT964</strain>
        <tissue evidence="2">Leaves</tissue>
    </source>
</reference>
<comment type="caution">
    <text evidence="2">The sequence shown here is derived from an EMBL/GenBank/DDBJ whole genome shotgun (WGS) entry which is preliminary data.</text>
</comment>
<sequence length="247" mass="27445">MESINALTSKVESLNLRNPVTPQLAQIDEPTCEQCQMVGHTLNQCPFPMPQEQACATYGRPYNRNHPGFQWSNPGGSATPAQLYARDSRGSQPVYNQTPQPTQIQQPGPGPSQKLLDPNVMFQILLEQNKAQQQLLENFQKDMTTRMENLENKHTFPAQPVINPKGILPRPNQAQGHEAHTTAELKAVSTRSKGPVEKNVELSPTVKPSKKNPSTPICDPCPPKAVEVEDEVEDPERVYIPKAPFPQ</sequence>
<organism evidence="2 3">
    <name type="scientific">Thalictrum thalictroides</name>
    <name type="common">Rue-anemone</name>
    <name type="synonym">Anemone thalictroides</name>
    <dbReference type="NCBI Taxonomy" id="46969"/>
    <lineage>
        <taxon>Eukaryota</taxon>
        <taxon>Viridiplantae</taxon>
        <taxon>Streptophyta</taxon>
        <taxon>Embryophyta</taxon>
        <taxon>Tracheophyta</taxon>
        <taxon>Spermatophyta</taxon>
        <taxon>Magnoliopsida</taxon>
        <taxon>Ranunculales</taxon>
        <taxon>Ranunculaceae</taxon>
        <taxon>Thalictroideae</taxon>
        <taxon>Thalictrum</taxon>
    </lineage>
</organism>
<gene>
    <name evidence="2" type="ORF">FRX31_031676</name>
</gene>
<feature type="compositionally biased region" description="Low complexity" evidence="1">
    <location>
        <begin position="97"/>
        <end position="107"/>
    </location>
</feature>
<dbReference type="Proteomes" id="UP000554482">
    <property type="component" value="Unassembled WGS sequence"/>
</dbReference>
<accession>A0A7J6V1P5</accession>
<evidence type="ECO:0000313" key="2">
    <source>
        <dbReference type="EMBL" id="KAF5178737.1"/>
    </source>
</evidence>
<evidence type="ECO:0000256" key="1">
    <source>
        <dbReference type="SAM" id="MobiDB-lite"/>
    </source>
</evidence>
<feature type="region of interest" description="Disordered" evidence="1">
    <location>
        <begin position="88"/>
        <end position="116"/>
    </location>
</feature>
<feature type="region of interest" description="Disordered" evidence="1">
    <location>
        <begin position="187"/>
        <end position="247"/>
    </location>
</feature>
<dbReference type="EMBL" id="JABWDY010039661">
    <property type="protein sequence ID" value="KAF5178737.1"/>
    <property type="molecule type" value="Genomic_DNA"/>
</dbReference>